<dbReference type="Gramene" id="RZC73052">
    <property type="protein sequence ID" value="RZC73052"/>
    <property type="gene ID" value="C5167_048531"/>
</dbReference>
<dbReference type="AlphaFoldDB" id="A0A4Y7KKZ2"/>
<dbReference type="EMBL" id="CM010722">
    <property type="protein sequence ID" value="RZC73052.1"/>
    <property type="molecule type" value="Genomic_DNA"/>
</dbReference>
<sequence>MARRSPRIIARQSQQQRDVELQRSREKRDSVTEVEKQTLREKRHNAYLIRKAKIGCGNTAETSNQAGLPVSDLAGEHKAESRFIPRRSPRIELQRRELQLEKYRIAMRESRSSMTENEKHQFLEKARSAMKERRSLVTGNDKQLILEQCRRAYEIRRTRVGEGTNNEHTAGPSSVYCLLASMI</sequence>
<name>A0A4Y7KKZ2_PAPSO</name>
<accession>A0A4Y7KKZ2</accession>
<reference evidence="2 3" key="1">
    <citation type="journal article" date="2018" name="Science">
        <title>The opium poppy genome and morphinan production.</title>
        <authorList>
            <person name="Guo L."/>
            <person name="Winzer T."/>
            <person name="Yang X."/>
            <person name="Li Y."/>
            <person name="Ning Z."/>
            <person name="He Z."/>
            <person name="Teodor R."/>
            <person name="Lu Y."/>
            <person name="Bowser T.A."/>
            <person name="Graham I.A."/>
            <person name="Ye K."/>
        </authorList>
    </citation>
    <scope>NUCLEOTIDE SEQUENCE [LARGE SCALE GENOMIC DNA]</scope>
    <source>
        <strain evidence="3">cv. HN1</strain>
        <tissue evidence="2">Leaves</tissue>
    </source>
</reference>
<evidence type="ECO:0000256" key="1">
    <source>
        <dbReference type="SAM" id="MobiDB-lite"/>
    </source>
</evidence>
<protein>
    <submittedName>
        <fullName evidence="2">Uncharacterized protein</fullName>
    </submittedName>
</protein>
<keyword evidence="3" id="KW-1185">Reference proteome</keyword>
<dbReference type="Proteomes" id="UP000316621">
    <property type="component" value="Chromosome 8"/>
</dbReference>
<organism evidence="2 3">
    <name type="scientific">Papaver somniferum</name>
    <name type="common">Opium poppy</name>
    <dbReference type="NCBI Taxonomy" id="3469"/>
    <lineage>
        <taxon>Eukaryota</taxon>
        <taxon>Viridiplantae</taxon>
        <taxon>Streptophyta</taxon>
        <taxon>Embryophyta</taxon>
        <taxon>Tracheophyta</taxon>
        <taxon>Spermatophyta</taxon>
        <taxon>Magnoliopsida</taxon>
        <taxon>Ranunculales</taxon>
        <taxon>Papaveraceae</taxon>
        <taxon>Papaveroideae</taxon>
        <taxon>Papaver</taxon>
    </lineage>
</organism>
<proteinExistence type="predicted"/>
<feature type="compositionally biased region" description="Basic and acidic residues" evidence="1">
    <location>
        <begin position="17"/>
        <end position="34"/>
    </location>
</feature>
<evidence type="ECO:0000313" key="3">
    <source>
        <dbReference type="Proteomes" id="UP000316621"/>
    </source>
</evidence>
<feature type="region of interest" description="Disordered" evidence="1">
    <location>
        <begin position="1"/>
        <end position="34"/>
    </location>
</feature>
<gene>
    <name evidence="2" type="ORF">C5167_048531</name>
</gene>
<evidence type="ECO:0000313" key="2">
    <source>
        <dbReference type="EMBL" id="RZC73052.1"/>
    </source>
</evidence>